<dbReference type="Pfam" id="PF05199">
    <property type="entry name" value="GMC_oxred_C"/>
    <property type="match status" value="1"/>
</dbReference>
<comment type="cofactor">
    <cofactor evidence="3">
        <name>FAD</name>
        <dbReference type="ChEBI" id="CHEBI:57692"/>
    </cofactor>
</comment>
<feature type="domain" description="Glucose-methanol-choline oxidoreductase N-terminal" evidence="5">
    <location>
        <begin position="331"/>
        <end position="345"/>
    </location>
</feature>
<dbReference type="Pfam" id="PF00732">
    <property type="entry name" value="GMC_oxred_N"/>
    <property type="match status" value="1"/>
</dbReference>
<reference evidence="6 7" key="1">
    <citation type="submission" date="2016-12" db="EMBL/GenBank/DDBJ databases">
        <title>The genomes of Aspergillus section Nigri reveals drivers in fungal speciation.</title>
        <authorList>
            <consortium name="DOE Joint Genome Institute"/>
            <person name="Vesth T.C."/>
            <person name="Nybo J."/>
            <person name="Theobald S."/>
            <person name="Brandl J."/>
            <person name="Frisvad J.C."/>
            <person name="Nielsen K.F."/>
            <person name="Lyhne E.K."/>
            <person name="Kogle M.E."/>
            <person name="Kuo A."/>
            <person name="Riley R."/>
            <person name="Clum A."/>
            <person name="Nolan M."/>
            <person name="Lipzen A."/>
            <person name="Salamov A."/>
            <person name="Henrissat B."/>
            <person name="Wiebenga A."/>
            <person name="De Vries R.P."/>
            <person name="Grigoriev I.V."/>
            <person name="Mortensen U.H."/>
            <person name="Andersen M.R."/>
            <person name="Baker S.E."/>
        </authorList>
    </citation>
    <scope>NUCLEOTIDE SEQUENCE [LARGE SCALE GENOMIC DNA]</scope>
    <source>
        <strain evidence="6 7">CBS 117.55</strain>
    </source>
</reference>
<dbReference type="InterPro" id="IPR012132">
    <property type="entry name" value="GMC_OxRdtase"/>
</dbReference>
<keyword evidence="2" id="KW-0325">Glycoprotein</keyword>
<protein>
    <submittedName>
        <fullName evidence="6">GMC oxidoreductase</fullName>
    </submittedName>
</protein>
<keyword evidence="3" id="KW-0274">FAD</keyword>
<organism evidence="6 7">
    <name type="scientific">Aspergillus heteromorphus CBS 117.55</name>
    <dbReference type="NCBI Taxonomy" id="1448321"/>
    <lineage>
        <taxon>Eukaryota</taxon>
        <taxon>Fungi</taxon>
        <taxon>Dikarya</taxon>
        <taxon>Ascomycota</taxon>
        <taxon>Pezizomycotina</taxon>
        <taxon>Eurotiomycetes</taxon>
        <taxon>Eurotiomycetidae</taxon>
        <taxon>Eurotiales</taxon>
        <taxon>Aspergillaceae</taxon>
        <taxon>Aspergillus</taxon>
        <taxon>Aspergillus subgen. Circumdati</taxon>
    </lineage>
</organism>
<dbReference type="PIRSF" id="PIRSF000137">
    <property type="entry name" value="Alcohol_oxidase"/>
    <property type="match status" value="1"/>
</dbReference>
<dbReference type="InterPro" id="IPR007867">
    <property type="entry name" value="GMC_OxRtase_C"/>
</dbReference>
<dbReference type="SUPFAM" id="SSF51905">
    <property type="entry name" value="FAD/NAD(P)-binding domain"/>
    <property type="match status" value="1"/>
</dbReference>
<accession>A0A317X2C7</accession>
<keyword evidence="7" id="KW-1185">Reference proteome</keyword>
<proteinExistence type="inferred from homology"/>
<dbReference type="InterPro" id="IPR036188">
    <property type="entry name" value="FAD/NAD-bd_sf"/>
</dbReference>
<sequence length="624" mass="67614">MLIMRVLWSILGLAALVSAQDGLGLNLFDYGQRGPLLGTWMGIPGEHATFDYIVIGGGTAGLTVASRLAQSGNLTVAVVEAGGFYEIESGDLSVIPGHSTYFAGPGLSDYQPLVDWGVRTQLQQTLGNRVVHYARGKTLGGCSGRNYMFYHRPTRDSLHRWAEQANDSSYDLVNIAPYYMRSVHFTPPDEELFENSTNIQNPDAFSSTGGPLEVSSGNFVDTFGTWLRTALLRLGLNQTEFNSGRLLGSGYLTMTINPANAHRSSSATSFLQASLRSRDGPVVYTKTLTQKILFDISNVATGVQVQTAGTFGTPSINFTLSARREIILSAGAIQSPQLLMVSGIGSCHYLSQFNITCISHLPGVGENLQDHPRAGVIHRVYVPTAGSYPNATVMELAIRQYIEDATGPMSIVGPGYFGFEKLPNPYRGRLSNDSLAALATLPGDWPETIYTADGFNPPGNNSDGYIYATISFSIIAPFSRGSISLAGPDMTTPPIIDPQWLADPTDMELMIATFRRSRLIWQELVQLGVAHPEEYSPGINVTTDEQIREFLQRTLTTLSHASSTCKMGQQGDPLAVLDSSARVYGVRGLRVVDASSFPFLPPGYPQATVYALAEKIADRILQGQ</sequence>
<dbReference type="Gene3D" id="3.30.560.10">
    <property type="entry name" value="Glucose Oxidase, domain 3"/>
    <property type="match status" value="1"/>
</dbReference>
<dbReference type="OrthoDB" id="269227at2759"/>
<dbReference type="AlphaFoldDB" id="A0A317X2C7"/>
<dbReference type="STRING" id="1448321.A0A317X2C7"/>
<evidence type="ECO:0000256" key="4">
    <source>
        <dbReference type="SAM" id="SignalP"/>
    </source>
</evidence>
<evidence type="ECO:0000256" key="2">
    <source>
        <dbReference type="ARBA" id="ARBA00023180"/>
    </source>
</evidence>
<dbReference type="Proteomes" id="UP000247233">
    <property type="component" value="Unassembled WGS sequence"/>
</dbReference>
<dbReference type="PANTHER" id="PTHR11552">
    <property type="entry name" value="GLUCOSE-METHANOL-CHOLINE GMC OXIDOREDUCTASE"/>
    <property type="match status" value="1"/>
</dbReference>
<gene>
    <name evidence="6" type="ORF">BO70DRAFT_328060</name>
</gene>
<dbReference type="GO" id="GO:0016614">
    <property type="term" value="F:oxidoreductase activity, acting on CH-OH group of donors"/>
    <property type="evidence" value="ECO:0007669"/>
    <property type="project" value="InterPro"/>
</dbReference>
<dbReference type="PROSITE" id="PS00624">
    <property type="entry name" value="GMC_OXRED_2"/>
    <property type="match status" value="1"/>
</dbReference>
<dbReference type="RefSeq" id="XP_025404455.1">
    <property type="nucleotide sequence ID" value="XM_025540726.1"/>
</dbReference>
<dbReference type="SUPFAM" id="SSF54373">
    <property type="entry name" value="FAD-linked reductases, C-terminal domain"/>
    <property type="match status" value="1"/>
</dbReference>
<dbReference type="GO" id="GO:0050660">
    <property type="term" value="F:flavin adenine dinucleotide binding"/>
    <property type="evidence" value="ECO:0007669"/>
    <property type="project" value="InterPro"/>
</dbReference>
<keyword evidence="3" id="KW-0285">Flavoprotein</keyword>
<dbReference type="EMBL" id="MSFL01000001">
    <property type="protein sequence ID" value="PWY92716.1"/>
    <property type="molecule type" value="Genomic_DNA"/>
</dbReference>
<comment type="similarity">
    <text evidence="1">Belongs to the GMC oxidoreductase family.</text>
</comment>
<dbReference type="VEuPathDB" id="FungiDB:BO70DRAFT_328060"/>
<dbReference type="Gene3D" id="3.50.50.60">
    <property type="entry name" value="FAD/NAD(P)-binding domain"/>
    <property type="match status" value="1"/>
</dbReference>
<dbReference type="PANTHER" id="PTHR11552:SF138">
    <property type="entry name" value="DEHYDROGENASE PKFF-RELATED"/>
    <property type="match status" value="1"/>
</dbReference>
<dbReference type="GO" id="GO:0044550">
    <property type="term" value="P:secondary metabolite biosynthetic process"/>
    <property type="evidence" value="ECO:0007669"/>
    <property type="project" value="TreeGrafter"/>
</dbReference>
<evidence type="ECO:0000256" key="3">
    <source>
        <dbReference type="PIRSR" id="PIRSR000137-2"/>
    </source>
</evidence>
<comment type="caution">
    <text evidence="6">The sequence shown here is derived from an EMBL/GenBank/DDBJ whole genome shotgun (WGS) entry which is preliminary data.</text>
</comment>
<dbReference type="InterPro" id="IPR000172">
    <property type="entry name" value="GMC_OxRdtase_N"/>
</dbReference>
<evidence type="ECO:0000313" key="7">
    <source>
        <dbReference type="Proteomes" id="UP000247233"/>
    </source>
</evidence>
<evidence type="ECO:0000256" key="1">
    <source>
        <dbReference type="ARBA" id="ARBA00010790"/>
    </source>
</evidence>
<feature type="signal peptide" evidence="4">
    <location>
        <begin position="1"/>
        <end position="19"/>
    </location>
</feature>
<feature type="chain" id="PRO_5016244476" evidence="4">
    <location>
        <begin position="20"/>
        <end position="624"/>
    </location>
</feature>
<feature type="binding site" evidence="3">
    <location>
        <begin position="605"/>
        <end position="606"/>
    </location>
    <ligand>
        <name>FAD</name>
        <dbReference type="ChEBI" id="CHEBI:57692"/>
    </ligand>
</feature>
<evidence type="ECO:0000259" key="5">
    <source>
        <dbReference type="PROSITE" id="PS00624"/>
    </source>
</evidence>
<keyword evidence="4" id="KW-0732">Signal</keyword>
<dbReference type="GeneID" id="37062963"/>
<evidence type="ECO:0000313" key="6">
    <source>
        <dbReference type="EMBL" id="PWY92716.1"/>
    </source>
</evidence>
<name>A0A317X2C7_9EURO</name>